<keyword evidence="4" id="KW-1185">Reference proteome</keyword>
<dbReference type="OrthoDB" id="5372662at2"/>
<dbReference type="STRING" id="598659.NAMH_1265"/>
<evidence type="ECO:0000313" key="4">
    <source>
        <dbReference type="Proteomes" id="UP000000448"/>
    </source>
</evidence>
<sequence>MKLITQIDEYFYAKSAKDTVMVYAMILLLIGFVVFYFLLPQAQKYRDTQLNIYNSTKTQLQNLKTKRNVLNAQIISLRKRIKNLTLEKIALKKQKDFYDELANLLDFVEFNQYKWGEFVKNLVFNAKKEGLKVLGFTNQVFNDDKGLINKKMEINLKVNGEYKNLLYFIYQYEDLRDLLRIENISINKDKNFEVKFTLYGYEK</sequence>
<name>B9L5M0_NAUPA</name>
<keyword evidence="1" id="KW-0175">Coiled coil</keyword>
<keyword evidence="2" id="KW-0472">Membrane</keyword>
<dbReference type="AlphaFoldDB" id="B9L5M0"/>
<evidence type="ECO:0000313" key="3">
    <source>
        <dbReference type="EMBL" id="ACM93649.1"/>
    </source>
</evidence>
<evidence type="ECO:0000256" key="1">
    <source>
        <dbReference type="SAM" id="Coils"/>
    </source>
</evidence>
<dbReference type="RefSeq" id="WP_015902701.1">
    <property type="nucleotide sequence ID" value="NC_012115.1"/>
</dbReference>
<dbReference type="HOGENOM" id="CLU_1347717_0_0_7"/>
<accession>B9L5M0</accession>
<proteinExistence type="predicted"/>
<dbReference type="Gene3D" id="3.30.70.60">
    <property type="match status" value="1"/>
</dbReference>
<keyword evidence="2" id="KW-0812">Transmembrane</keyword>
<dbReference type="EMBL" id="CP001279">
    <property type="protein sequence ID" value="ACM93649.1"/>
    <property type="molecule type" value="Genomic_DNA"/>
</dbReference>
<keyword evidence="2" id="KW-1133">Transmembrane helix</keyword>
<evidence type="ECO:0000256" key="2">
    <source>
        <dbReference type="SAM" id="Phobius"/>
    </source>
</evidence>
<protein>
    <submittedName>
        <fullName evidence="3">Uncharacterized protein</fullName>
    </submittedName>
</protein>
<organism evidence="3 4">
    <name type="scientific">Nautilia profundicola (strain ATCC BAA-1463 / DSM 18972 / AmH)</name>
    <dbReference type="NCBI Taxonomy" id="598659"/>
    <lineage>
        <taxon>Bacteria</taxon>
        <taxon>Pseudomonadati</taxon>
        <taxon>Campylobacterota</taxon>
        <taxon>Epsilonproteobacteria</taxon>
        <taxon>Nautiliales</taxon>
        <taxon>Nautiliaceae</taxon>
        <taxon>Nautilia</taxon>
    </lineage>
</organism>
<gene>
    <name evidence="3" type="ordered locus">NAMH_1265</name>
</gene>
<feature type="coiled-coil region" evidence="1">
    <location>
        <begin position="53"/>
        <end position="94"/>
    </location>
</feature>
<dbReference type="KEGG" id="nam:NAMH_1265"/>
<reference evidence="3 4" key="1">
    <citation type="journal article" date="2009" name="PLoS Genet.">
        <title>Adaptations to submarine hydrothermal environments exemplified by the genome of Nautilia profundicola.</title>
        <authorList>
            <person name="Campbell B.J."/>
            <person name="Smith J.L."/>
            <person name="Hanson T.E."/>
            <person name="Klotz M.G."/>
            <person name="Stein L.Y."/>
            <person name="Lee C.K."/>
            <person name="Wu D."/>
            <person name="Robinson J.M."/>
            <person name="Khouri H.M."/>
            <person name="Eisen J.A."/>
            <person name="Cary S.C."/>
        </authorList>
    </citation>
    <scope>NUCLEOTIDE SEQUENCE [LARGE SCALE GENOMIC DNA]</scope>
    <source>
        <strain evidence="4">ATCC BAA-1463 / DSM 18972 / AmH</strain>
    </source>
</reference>
<dbReference type="Proteomes" id="UP000000448">
    <property type="component" value="Chromosome"/>
</dbReference>
<dbReference type="InterPro" id="IPR014717">
    <property type="entry name" value="Transl_elong_EF1B/ribsomal_bS6"/>
</dbReference>
<feature type="transmembrane region" description="Helical" evidence="2">
    <location>
        <begin position="20"/>
        <end position="39"/>
    </location>
</feature>